<dbReference type="PANTHER" id="PTHR45224:SF5">
    <property type="entry name" value="OS02G0311800 PROTEIN"/>
    <property type="match status" value="1"/>
</dbReference>
<protein>
    <recommendedName>
        <fullName evidence="4">No apical meristem-associated C-terminal domain-containing protein</fullName>
    </recommendedName>
</protein>
<gene>
    <name evidence="2" type="ORF">HU200_016786</name>
</gene>
<evidence type="ECO:0000313" key="2">
    <source>
        <dbReference type="EMBL" id="KAF8730914.1"/>
    </source>
</evidence>
<comment type="caution">
    <text evidence="2">The sequence shown here is derived from an EMBL/GenBank/DDBJ whole genome shotgun (WGS) entry which is preliminary data.</text>
</comment>
<evidence type="ECO:0000256" key="1">
    <source>
        <dbReference type="SAM" id="MobiDB-lite"/>
    </source>
</evidence>
<feature type="compositionally biased region" description="Low complexity" evidence="1">
    <location>
        <begin position="1"/>
        <end position="16"/>
    </location>
</feature>
<feature type="compositionally biased region" description="Basic and acidic residues" evidence="1">
    <location>
        <begin position="218"/>
        <end position="241"/>
    </location>
</feature>
<reference evidence="2" key="1">
    <citation type="submission" date="2020-07" db="EMBL/GenBank/DDBJ databases">
        <title>Genome sequence and genetic diversity analysis of an under-domesticated orphan crop, white fonio (Digitaria exilis).</title>
        <authorList>
            <person name="Bennetzen J.L."/>
            <person name="Chen S."/>
            <person name="Ma X."/>
            <person name="Wang X."/>
            <person name="Yssel A.E.J."/>
            <person name="Chaluvadi S.R."/>
            <person name="Johnson M."/>
            <person name="Gangashetty P."/>
            <person name="Hamidou F."/>
            <person name="Sanogo M.D."/>
            <person name="Zwaenepoel A."/>
            <person name="Wallace J."/>
            <person name="Van De Peer Y."/>
            <person name="Van Deynze A."/>
        </authorList>
    </citation>
    <scope>NUCLEOTIDE SEQUENCE</scope>
    <source>
        <tissue evidence="2">Leaves</tissue>
    </source>
</reference>
<dbReference type="AlphaFoldDB" id="A0A835KGY1"/>
<evidence type="ECO:0008006" key="4">
    <source>
        <dbReference type="Google" id="ProtNLM"/>
    </source>
</evidence>
<feature type="region of interest" description="Disordered" evidence="1">
    <location>
        <begin position="199"/>
        <end position="242"/>
    </location>
</feature>
<accession>A0A835KGY1</accession>
<dbReference type="EMBL" id="JACEFO010001613">
    <property type="protein sequence ID" value="KAF8730914.1"/>
    <property type="molecule type" value="Genomic_DNA"/>
</dbReference>
<keyword evidence="3" id="KW-1185">Reference proteome</keyword>
<feature type="compositionally biased region" description="Low complexity" evidence="1">
    <location>
        <begin position="38"/>
        <end position="61"/>
    </location>
</feature>
<dbReference type="OrthoDB" id="687262at2759"/>
<evidence type="ECO:0000313" key="3">
    <source>
        <dbReference type="Proteomes" id="UP000636709"/>
    </source>
</evidence>
<name>A0A835KGY1_9POAL</name>
<sequence>MNRSNSNKQQTKSSNRATGEPATVVPDGASSPCVVNMGGAHSSAAGGARSSAAGGAPRASGLPTPCAPGASGLSSPRAPPTSGFLAVGGHAAGQWWPSPSSSECPNAGVAQVTEAVDVEDDDTIQPANSNARSNASATSIDPTDARSDRRLNWSNEEDIRLVSAWLHNSIDPVDGNDKKSDQYWILRKERKWSAYVKKLSKEKNSTSADPAHVVNPEDAPKKRPIGRDKAKEERNGKRKGPEAIVAIGEKLDKFMEATTKAGKIAEVQQNLADKKLEVAKEQTKSKMLDLYRELLCAPTSELSEEAKAERSKALERMASVIFPKDN</sequence>
<dbReference type="Proteomes" id="UP000636709">
    <property type="component" value="Unassembled WGS sequence"/>
</dbReference>
<dbReference type="PANTHER" id="PTHR45224">
    <property type="entry name" value="OS01G0527900 PROTEIN-RELATED"/>
    <property type="match status" value="1"/>
</dbReference>
<organism evidence="2 3">
    <name type="scientific">Digitaria exilis</name>
    <dbReference type="NCBI Taxonomy" id="1010633"/>
    <lineage>
        <taxon>Eukaryota</taxon>
        <taxon>Viridiplantae</taxon>
        <taxon>Streptophyta</taxon>
        <taxon>Embryophyta</taxon>
        <taxon>Tracheophyta</taxon>
        <taxon>Spermatophyta</taxon>
        <taxon>Magnoliopsida</taxon>
        <taxon>Liliopsida</taxon>
        <taxon>Poales</taxon>
        <taxon>Poaceae</taxon>
        <taxon>PACMAD clade</taxon>
        <taxon>Panicoideae</taxon>
        <taxon>Panicodae</taxon>
        <taxon>Paniceae</taxon>
        <taxon>Anthephorinae</taxon>
        <taxon>Digitaria</taxon>
    </lineage>
</organism>
<feature type="compositionally biased region" description="Low complexity" evidence="1">
    <location>
        <begin position="127"/>
        <end position="139"/>
    </location>
</feature>
<proteinExistence type="predicted"/>
<feature type="region of interest" description="Disordered" evidence="1">
    <location>
        <begin position="1"/>
        <end position="151"/>
    </location>
</feature>